<dbReference type="NCBIfam" id="TIGR00738">
    <property type="entry name" value="rrf2_super"/>
    <property type="match status" value="1"/>
</dbReference>
<evidence type="ECO:0000256" key="1">
    <source>
        <dbReference type="ARBA" id="ARBA00023125"/>
    </source>
</evidence>
<dbReference type="GO" id="GO:0003700">
    <property type="term" value="F:DNA-binding transcription factor activity"/>
    <property type="evidence" value="ECO:0007669"/>
    <property type="project" value="TreeGrafter"/>
</dbReference>
<dbReference type="SUPFAM" id="SSF46785">
    <property type="entry name" value="Winged helix' DNA-binding domain"/>
    <property type="match status" value="1"/>
</dbReference>
<sequence>MLAPTKKNQYALRAIFELAKHMNQGPVKISDIAAAQSIPLRFLEVILNQLKASGIVDSKRGFTGGYFLVKPPGQVSVGDVLRFLDREPSPTDCIACVSKTSCPFDGRCAFSSLWIRVKQAAFSIYDRTSFQDLIDRERDTGRQGEP</sequence>
<dbReference type="Pfam" id="PF02082">
    <property type="entry name" value="Rrf2"/>
    <property type="match status" value="1"/>
</dbReference>
<name>A0A5K7YN86_9BACT</name>
<organism evidence="2 3">
    <name type="scientific">Desulfosarcina alkanivorans</name>
    <dbReference type="NCBI Taxonomy" id="571177"/>
    <lineage>
        <taxon>Bacteria</taxon>
        <taxon>Pseudomonadati</taxon>
        <taxon>Thermodesulfobacteriota</taxon>
        <taxon>Desulfobacteria</taxon>
        <taxon>Desulfobacterales</taxon>
        <taxon>Desulfosarcinaceae</taxon>
        <taxon>Desulfosarcina</taxon>
    </lineage>
</organism>
<dbReference type="PANTHER" id="PTHR33221:SF5">
    <property type="entry name" value="HTH-TYPE TRANSCRIPTIONAL REGULATOR ISCR"/>
    <property type="match status" value="1"/>
</dbReference>
<dbReference type="AlphaFoldDB" id="A0A5K7YN86"/>
<dbReference type="InterPro" id="IPR036388">
    <property type="entry name" value="WH-like_DNA-bd_sf"/>
</dbReference>
<evidence type="ECO:0000313" key="3">
    <source>
        <dbReference type="Proteomes" id="UP000427906"/>
    </source>
</evidence>
<dbReference type="OrthoDB" id="9800519at2"/>
<dbReference type="PROSITE" id="PS01332">
    <property type="entry name" value="HTH_RRF2_1"/>
    <property type="match status" value="1"/>
</dbReference>
<reference evidence="2 3" key="1">
    <citation type="submission" date="2019-11" db="EMBL/GenBank/DDBJ databases">
        <title>Comparative genomics of hydrocarbon-degrading Desulfosarcina strains.</title>
        <authorList>
            <person name="Watanabe M."/>
            <person name="Kojima H."/>
            <person name="Fukui M."/>
        </authorList>
    </citation>
    <scope>NUCLEOTIDE SEQUENCE [LARGE SCALE GENOMIC DNA]</scope>
    <source>
        <strain evidence="2 3">PL12</strain>
    </source>
</reference>
<dbReference type="RefSeq" id="WP_155317389.1">
    <property type="nucleotide sequence ID" value="NZ_AP021874.1"/>
</dbReference>
<dbReference type="EMBL" id="AP021874">
    <property type="protein sequence ID" value="BBO69339.1"/>
    <property type="molecule type" value="Genomic_DNA"/>
</dbReference>
<dbReference type="GO" id="GO:0005829">
    <property type="term" value="C:cytosol"/>
    <property type="evidence" value="ECO:0007669"/>
    <property type="project" value="TreeGrafter"/>
</dbReference>
<evidence type="ECO:0000313" key="2">
    <source>
        <dbReference type="EMBL" id="BBO69339.1"/>
    </source>
</evidence>
<protein>
    <submittedName>
        <fullName evidence="2">AsnC family transcriptional regulator</fullName>
    </submittedName>
</protein>
<dbReference type="InterPro" id="IPR000944">
    <property type="entry name" value="Tscrpt_reg_Rrf2"/>
</dbReference>
<dbReference type="PANTHER" id="PTHR33221">
    <property type="entry name" value="WINGED HELIX-TURN-HELIX TRANSCRIPTIONAL REGULATOR, RRF2 FAMILY"/>
    <property type="match status" value="1"/>
</dbReference>
<dbReference type="Proteomes" id="UP000427906">
    <property type="component" value="Chromosome"/>
</dbReference>
<accession>A0A5K7YN86</accession>
<dbReference type="GO" id="GO:0003677">
    <property type="term" value="F:DNA binding"/>
    <property type="evidence" value="ECO:0007669"/>
    <property type="project" value="UniProtKB-KW"/>
</dbReference>
<dbReference type="Gene3D" id="1.10.10.10">
    <property type="entry name" value="Winged helix-like DNA-binding domain superfamily/Winged helix DNA-binding domain"/>
    <property type="match status" value="1"/>
</dbReference>
<dbReference type="InterPro" id="IPR036390">
    <property type="entry name" value="WH_DNA-bd_sf"/>
</dbReference>
<keyword evidence="3" id="KW-1185">Reference proteome</keyword>
<dbReference type="KEGG" id="dalk:DSCA_32690"/>
<keyword evidence="1" id="KW-0238">DNA-binding</keyword>
<gene>
    <name evidence="2" type="ORF">DSCA_32690</name>
</gene>
<dbReference type="InterPro" id="IPR030489">
    <property type="entry name" value="TR_Rrf2-type_CS"/>
</dbReference>
<proteinExistence type="predicted"/>
<dbReference type="PROSITE" id="PS51197">
    <property type="entry name" value="HTH_RRF2_2"/>
    <property type="match status" value="1"/>
</dbReference>